<dbReference type="SUPFAM" id="SSF46785">
    <property type="entry name" value="Winged helix' DNA-binding domain"/>
    <property type="match status" value="1"/>
</dbReference>
<dbReference type="InterPro" id="IPR036390">
    <property type="entry name" value="WH_DNA-bd_sf"/>
</dbReference>
<evidence type="ECO:0000259" key="1">
    <source>
        <dbReference type="PROSITE" id="PS50995"/>
    </source>
</evidence>
<dbReference type="RefSeq" id="WP_168148705.1">
    <property type="nucleotide sequence ID" value="NZ_JAAVXB010000007.1"/>
</dbReference>
<dbReference type="PRINTS" id="PR00598">
    <property type="entry name" value="HTHMARR"/>
</dbReference>
<comment type="caution">
    <text evidence="2">The sequence shown here is derived from an EMBL/GenBank/DDBJ whole genome shotgun (WGS) entry which is preliminary data.</text>
</comment>
<dbReference type="EMBL" id="JAAVXB010000007">
    <property type="protein sequence ID" value="NKF23390.1"/>
    <property type="molecule type" value="Genomic_DNA"/>
</dbReference>
<protein>
    <submittedName>
        <fullName evidence="2">MarR family transcriptional regulator</fullName>
    </submittedName>
</protein>
<dbReference type="InterPro" id="IPR000835">
    <property type="entry name" value="HTH_MarR-typ"/>
</dbReference>
<keyword evidence="3" id="KW-1185">Reference proteome</keyword>
<proteinExistence type="predicted"/>
<accession>A0A970B784</accession>
<dbReference type="Gene3D" id="1.10.10.10">
    <property type="entry name" value="Winged helix-like DNA-binding domain superfamily/Winged helix DNA-binding domain"/>
    <property type="match status" value="1"/>
</dbReference>
<dbReference type="InterPro" id="IPR036388">
    <property type="entry name" value="WH-like_DNA-bd_sf"/>
</dbReference>
<name>A0A970B784_9GAMM</name>
<feature type="domain" description="HTH marR-type" evidence="1">
    <location>
        <begin position="19"/>
        <end position="150"/>
    </location>
</feature>
<gene>
    <name evidence="2" type="ORF">G7Y82_13800</name>
</gene>
<dbReference type="PANTHER" id="PTHR33164">
    <property type="entry name" value="TRANSCRIPTIONAL REGULATOR, MARR FAMILY"/>
    <property type="match status" value="1"/>
</dbReference>
<dbReference type="GO" id="GO:0003700">
    <property type="term" value="F:DNA-binding transcription factor activity"/>
    <property type="evidence" value="ECO:0007669"/>
    <property type="project" value="InterPro"/>
</dbReference>
<evidence type="ECO:0000313" key="3">
    <source>
        <dbReference type="Proteomes" id="UP000653472"/>
    </source>
</evidence>
<dbReference type="PROSITE" id="PS50995">
    <property type="entry name" value="HTH_MARR_2"/>
    <property type="match status" value="1"/>
</dbReference>
<reference evidence="2" key="1">
    <citation type="submission" date="2020-03" db="EMBL/GenBank/DDBJ databases">
        <title>Solimonas marina sp. nov., isolated from deep seawater of the Pacific Ocean.</title>
        <authorList>
            <person name="Liu X."/>
            <person name="Lai Q."/>
            <person name="Sun F."/>
            <person name="Gai Y."/>
            <person name="Li G."/>
            <person name="Shao Z."/>
        </authorList>
    </citation>
    <scope>NUCLEOTIDE SEQUENCE</scope>
    <source>
        <strain evidence="2">C16B3</strain>
    </source>
</reference>
<dbReference type="PANTHER" id="PTHR33164:SF43">
    <property type="entry name" value="HTH-TYPE TRANSCRIPTIONAL REPRESSOR YETL"/>
    <property type="match status" value="1"/>
</dbReference>
<dbReference type="Pfam" id="PF12802">
    <property type="entry name" value="MarR_2"/>
    <property type="match status" value="1"/>
</dbReference>
<dbReference type="GO" id="GO:0006950">
    <property type="term" value="P:response to stress"/>
    <property type="evidence" value="ECO:0007669"/>
    <property type="project" value="TreeGrafter"/>
</dbReference>
<dbReference type="AlphaFoldDB" id="A0A970B784"/>
<dbReference type="Proteomes" id="UP000653472">
    <property type="component" value="Unassembled WGS sequence"/>
</dbReference>
<sequence length="165" mass="18676">MTTFKDHPDPAQLIPPEYQGHLGFVLSKAHRALLEEVEPVVGDGLSVRHFAVLSVLHRHGGLRQTDLAGVFGTDRTTTMKLVDDLERHGMLQRRPHAGDRRANALELTAAGEVARQNILERLSEQESIFLEPLSPAERMMLHELLLRLITASFERKRKLQINHEN</sequence>
<evidence type="ECO:0000313" key="2">
    <source>
        <dbReference type="EMBL" id="NKF23390.1"/>
    </source>
</evidence>
<organism evidence="2 3">
    <name type="scientific">Solimonas marina</name>
    <dbReference type="NCBI Taxonomy" id="2714601"/>
    <lineage>
        <taxon>Bacteria</taxon>
        <taxon>Pseudomonadati</taxon>
        <taxon>Pseudomonadota</taxon>
        <taxon>Gammaproteobacteria</taxon>
        <taxon>Nevskiales</taxon>
        <taxon>Nevskiaceae</taxon>
        <taxon>Solimonas</taxon>
    </lineage>
</organism>
<dbReference type="InterPro" id="IPR039422">
    <property type="entry name" value="MarR/SlyA-like"/>
</dbReference>
<dbReference type="SMART" id="SM00347">
    <property type="entry name" value="HTH_MARR"/>
    <property type="match status" value="1"/>
</dbReference>